<dbReference type="AlphaFoldDB" id="A0A0R3W0W8"/>
<feature type="domain" description="Major facilitator superfamily (MFS) profile" evidence="7">
    <location>
        <begin position="1"/>
        <end position="409"/>
    </location>
</feature>
<name>A0A0R3W0W8_TAEAS</name>
<feature type="transmembrane region" description="Helical" evidence="6">
    <location>
        <begin position="383"/>
        <end position="404"/>
    </location>
</feature>
<reference evidence="8 9" key="2">
    <citation type="submission" date="2018-11" db="EMBL/GenBank/DDBJ databases">
        <authorList>
            <consortium name="Pathogen Informatics"/>
        </authorList>
    </citation>
    <scope>NUCLEOTIDE SEQUENCE [LARGE SCALE GENOMIC DNA]</scope>
</reference>
<organism evidence="10">
    <name type="scientific">Taenia asiatica</name>
    <name type="common">Asian tapeworm</name>
    <dbReference type="NCBI Taxonomy" id="60517"/>
    <lineage>
        <taxon>Eukaryota</taxon>
        <taxon>Metazoa</taxon>
        <taxon>Spiralia</taxon>
        <taxon>Lophotrochozoa</taxon>
        <taxon>Platyhelminthes</taxon>
        <taxon>Cestoda</taxon>
        <taxon>Eucestoda</taxon>
        <taxon>Cyclophyllidea</taxon>
        <taxon>Taeniidae</taxon>
        <taxon>Taenia</taxon>
    </lineage>
</organism>
<evidence type="ECO:0000259" key="7">
    <source>
        <dbReference type="PROSITE" id="PS50850"/>
    </source>
</evidence>
<evidence type="ECO:0000256" key="5">
    <source>
        <dbReference type="ARBA" id="ARBA00023136"/>
    </source>
</evidence>
<gene>
    <name evidence="8" type="ORF">TASK_LOCUS3341</name>
</gene>
<evidence type="ECO:0000256" key="2">
    <source>
        <dbReference type="ARBA" id="ARBA00022448"/>
    </source>
</evidence>
<dbReference type="Pfam" id="PF07690">
    <property type="entry name" value="MFS_1"/>
    <property type="match status" value="1"/>
</dbReference>
<dbReference type="InterPro" id="IPR052983">
    <property type="entry name" value="MFS_Riboflavin_Transporter"/>
</dbReference>
<reference evidence="10" key="1">
    <citation type="submission" date="2017-02" db="UniProtKB">
        <authorList>
            <consortium name="WormBaseParasite"/>
        </authorList>
    </citation>
    <scope>IDENTIFICATION</scope>
</reference>
<dbReference type="GO" id="GO:0016020">
    <property type="term" value="C:membrane"/>
    <property type="evidence" value="ECO:0007669"/>
    <property type="project" value="UniProtKB-SubCell"/>
</dbReference>
<dbReference type="WBParaSite" id="TASK_0000334001-mRNA-1">
    <property type="protein sequence ID" value="TASK_0000334001-mRNA-1"/>
    <property type="gene ID" value="TASK_0000334001"/>
</dbReference>
<evidence type="ECO:0000313" key="9">
    <source>
        <dbReference type="Proteomes" id="UP000282613"/>
    </source>
</evidence>
<dbReference type="Gene3D" id="1.20.1250.20">
    <property type="entry name" value="MFS general substrate transporter like domains"/>
    <property type="match status" value="2"/>
</dbReference>
<sequence>MSPYIISYIRKNVDKNIKPIDAIWLSGVCLGVQGIFMPIAGLLALKTGVKFIVGMSCLLNSFGVMLSYVSIQWGFVLFVMTYSLMVGIGVSVSYSVLLSIATAWMPNARGLVLGLCTCMFGAGAIVLTPIQTVLINPTNIKSNNVSHLFEDEVLLFRVPPSILVLGSILGTLQLIGWICVKVPSESLVSAEDEVLNAEGQIESYPPLKVLRTADFYVLWLTMLCGIFPVIMIMSLYKIIGQKEIKNDRFLTAVGTLGSVANMLGRLMWGELADRFFYKARFWWAKFEVTITLLAIVYAVWSLLFLVLPFSPHVPKVGMYLFAILVILLFICIAGLFVLTPYAARKLFGQEYFAANFGLIFSAVLPGAMVGSAISVTANVHHHVVHLCLGCAASCFAGFVAALTLPSGRRNGPRALSSLFHHKKPRSTETSQNMGVVGHHCVYNTYN</sequence>
<feature type="transmembrane region" description="Helical" evidence="6">
    <location>
        <begin position="154"/>
        <end position="180"/>
    </location>
</feature>
<evidence type="ECO:0000313" key="8">
    <source>
        <dbReference type="EMBL" id="VDK31674.1"/>
    </source>
</evidence>
<feature type="transmembrane region" description="Helical" evidence="6">
    <location>
        <begin position="51"/>
        <end position="69"/>
    </location>
</feature>
<feature type="transmembrane region" description="Helical" evidence="6">
    <location>
        <begin position="22"/>
        <end position="44"/>
    </location>
</feature>
<evidence type="ECO:0000256" key="4">
    <source>
        <dbReference type="ARBA" id="ARBA00022989"/>
    </source>
</evidence>
<dbReference type="PANTHER" id="PTHR43385">
    <property type="entry name" value="RIBOFLAVIN TRANSPORTER RIBJ"/>
    <property type="match status" value="1"/>
</dbReference>
<proteinExistence type="predicted"/>
<dbReference type="OrthoDB" id="410267at2759"/>
<dbReference type="EMBL" id="UYRS01018295">
    <property type="protein sequence ID" value="VDK31674.1"/>
    <property type="molecule type" value="Genomic_DNA"/>
</dbReference>
<evidence type="ECO:0000256" key="1">
    <source>
        <dbReference type="ARBA" id="ARBA00004141"/>
    </source>
</evidence>
<feature type="transmembrane region" description="Helical" evidence="6">
    <location>
        <begin position="248"/>
        <end position="268"/>
    </location>
</feature>
<keyword evidence="3 6" id="KW-0812">Transmembrane</keyword>
<dbReference type="InterPro" id="IPR036259">
    <property type="entry name" value="MFS_trans_sf"/>
</dbReference>
<feature type="transmembrane region" description="Helical" evidence="6">
    <location>
        <begin position="288"/>
        <end position="310"/>
    </location>
</feature>
<keyword evidence="2" id="KW-0813">Transport</keyword>
<dbReference type="InterPro" id="IPR020846">
    <property type="entry name" value="MFS_dom"/>
</dbReference>
<feature type="transmembrane region" description="Helical" evidence="6">
    <location>
        <begin position="316"/>
        <end position="339"/>
    </location>
</feature>
<evidence type="ECO:0000256" key="6">
    <source>
        <dbReference type="SAM" id="Phobius"/>
    </source>
</evidence>
<protein>
    <submittedName>
        <fullName evidence="10">MFS domain-containing protein</fullName>
    </submittedName>
</protein>
<feature type="transmembrane region" description="Helical" evidence="6">
    <location>
        <begin position="110"/>
        <end position="134"/>
    </location>
</feature>
<keyword evidence="5 6" id="KW-0472">Membrane</keyword>
<evidence type="ECO:0000313" key="10">
    <source>
        <dbReference type="WBParaSite" id="TASK_0000334001-mRNA-1"/>
    </source>
</evidence>
<feature type="transmembrane region" description="Helical" evidence="6">
    <location>
        <begin position="215"/>
        <end position="236"/>
    </location>
</feature>
<comment type="subcellular location">
    <subcellularLocation>
        <location evidence="1">Membrane</location>
        <topology evidence="1">Multi-pass membrane protein</topology>
    </subcellularLocation>
</comment>
<dbReference type="PROSITE" id="PS50850">
    <property type="entry name" value="MFS"/>
    <property type="match status" value="1"/>
</dbReference>
<feature type="transmembrane region" description="Helical" evidence="6">
    <location>
        <begin position="351"/>
        <end position="377"/>
    </location>
</feature>
<dbReference type="InterPro" id="IPR011701">
    <property type="entry name" value="MFS"/>
</dbReference>
<accession>A0A0R3W0W8</accession>
<evidence type="ECO:0000256" key="3">
    <source>
        <dbReference type="ARBA" id="ARBA00022692"/>
    </source>
</evidence>
<dbReference type="GO" id="GO:0022857">
    <property type="term" value="F:transmembrane transporter activity"/>
    <property type="evidence" value="ECO:0007669"/>
    <property type="project" value="InterPro"/>
</dbReference>
<dbReference type="PANTHER" id="PTHR43385:SF1">
    <property type="entry name" value="RIBOFLAVIN TRANSPORTER RIBJ"/>
    <property type="match status" value="1"/>
</dbReference>
<feature type="transmembrane region" description="Helical" evidence="6">
    <location>
        <begin position="75"/>
        <end position="98"/>
    </location>
</feature>
<dbReference type="Proteomes" id="UP000282613">
    <property type="component" value="Unassembled WGS sequence"/>
</dbReference>
<keyword evidence="9" id="KW-1185">Reference proteome</keyword>
<dbReference type="SUPFAM" id="SSF103473">
    <property type="entry name" value="MFS general substrate transporter"/>
    <property type="match status" value="1"/>
</dbReference>
<keyword evidence="4 6" id="KW-1133">Transmembrane helix</keyword>